<dbReference type="EMBL" id="BPUR01000001">
    <property type="protein sequence ID" value="GJH15016.1"/>
    <property type="molecule type" value="Genomic_DNA"/>
</dbReference>
<keyword evidence="2" id="KW-1185">Reference proteome</keyword>
<dbReference type="Proteomes" id="UP001055013">
    <property type="component" value="Unassembled WGS sequence"/>
</dbReference>
<name>A0ACB5QJ73_9BURK</name>
<accession>A0ACB5QJ73</accession>
<organism evidence="1 2">
    <name type="scientific">Caballeronia novacaledonica</name>
    <dbReference type="NCBI Taxonomy" id="1544861"/>
    <lineage>
        <taxon>Bacteria</taxon>
        <taxon>Pseudomonadati</taxon>
        <taxon>Pseudomonadota</taxon>
        <taxon>Betaproteobacteria</taxon>
        <taxon>Burkholderiales</taxon>
        <taxon>Burkholderiaceae</taxon>
        <taxon>Caballeronia</taxon>
    </lineage>
</organism>
<evidence type="ECO:0000313" key="1">
    <source>
        <dbReference type="EMBL" id="GJH15016.1"/>
    </source>
</evidence>
<evidence type="ECO:0000313" key="2">
    <source>
        <dbReference type="Proteomes" id="UP001055013"/>
    </source>
</evidence>
<sequence length="43" mass="4687">MAIVTNDQLVELTGGLRQGAAQKRWIKKALGIDAPRKADGHRC</sequence>
<reference evidence="1" key="1">
    <citation type="submission" date="2021-09" db="EMBL/GenBank/DDBJ databases">
        <title>Isolation and characterization of 3-chlorobenzoate degrading bacteria from soils in Shizuoka.</title>
        <authorList>
            <person name="Ifat A."/>
            <person name="Ogawa N."/>
            <person name="Kimbara K."/>
            <person name="Moriuchi R."/>
            <person name="Dohra H."/>
            <person name="Shintani M."/>
        </authorList>
    </citation>
    <scope>NUCLEOTIDE SEQUENCE</scope>
    <source>
        <strain evidence="1">19CS2-2</strain>
    </source>
</reference>
<proteinExistence type="predicted"/>
<comment type="caution">
    <text evidence="1">The sequence shown here is derived from an EMBL/GenBank/DDBJ whole genome shotgun (WGS) entry which is preliminary data.</text>
</comment>
<protein>
    <submittedName>
        <fullName evidence="1">Uncharacterized protein</fullName>
    </submittedName>
</protein>
<gene>
    <name evidence="1" type="ORF">CBA19CS22_00760</name>
</gene>